<dbReference type="InterPro" id="IPR045338">
    <property type="entry name" value="DUF6535"/>
</dbReference>
<name>A0A9P6HA12_9AGAM</name>
<dbReference type="Pfam" id="PF20153">
    <property type="entry name" value="DUF6535"/>
    <property type="match status" value="1"/>
</dbReference>
<evidence type="ECO:0000259" key="3">
    <source>
        <dbReference type="Pfam" id="PF20153"/>
    </source>
</evidence>
<feature type="compositionally biased region" description="Polar residues" evidence="1">
    <location>
        <begin position="112"/>
        <end position="124"/>
    </location>
</feature>
<reference evidence="4" key="2">
    <citation type="submission" date="2020-11" db="EMBL/GenBank/DDBJ databases">
        <authorList>
            <consortium name="DOE Joint Genome Institute"/>
            <person name="Kuo A."/>
            <person name="Miyauchi S."/>
            <person name="Kiss E."/>
            <person name="Drula E."/>
            <person name="Kohler A."/>
            <person name="Sanchez-Garcia M."/>
            <person name="Andreopoulos B."/>
            <person name="Barry K.W."/>
            <person name="Bonito G."/>
            <person name="Buee M."/>
            <person name="Carver A."/>
            <person name="Chen C."/>
            <person name="Cichocki N."/>
            <person name="Clum A."/>
            <person name="Culley D."/>
            <person name="Crous P.W."/>
            <person name="Fauchery L."/>
            <person name="Girlanda M."/>
            <person name="Hayes R."/>
            <person name="Keri Z."/>
            <person name="Labutti K."/>
            <person name="Lipzen A."/>
            <person name="Lombard V."/>
            <person name="Magnuson J."/>
            <person name="Maillard F."/>
            <person name="Morin E."/>
            <person name="Murat C."/>
            <person name="Nolan M."/>
            <person name="Ohm R."/>
            <person name="Pangilinan J."/>
            <person name="Pereira M."/>
            <person name="Perotto S."/>
            <person name="Peter M."/>
            <person name="Riley R."/>
            <person name="Sitrit Y."/>
            <person name="Stielow B."/>
            <person name="Szollosi G."/>
            <person name="Zifcakova L."/>
            <person name="Stursova M."/>
            <person name="Spatafora J.W."/>
            <person name="Tedersoo L."/>
            <person name="Vaario L.-M."/>
            <person name="Yamada A."/>
            <person name="Yan M."/>
            <person name="Wang P."/>
            <person name="Xu J."/>
            <person name="Bruns T."/>
            <person name="Baldrian P."/>
            <person name="Vilgalys R."/>
            <person name="Henrissat B."/>
            <person name="Grigoriev I.V."/>
            <person name="Hibbett D."/>
            <person name="Nagy L.G."/>
            <person name="Martin F.M."/>
        </authorList>
    </citation>
    <scope>NUCLEOTIDE SEQUENCE</scope>
    <source>
        <strain evidence="4">UH-Tt-Lm1</strain>
    </source>
</reference>
<evidence type="ECO:0000256" key="2">
    <source>
        <dbReference type="SAM" id="Phobius"/>
    </source>
</evidence>
<sequence length="1095" mass="123191">MALQTALFVPEVSNSLTVPYEHRKIQWRWIVTRSQAIPYTFDGCPRDSCATLLIWAALSPIALGSPTTMPTPDGPRTEQDALPPNEKPSLDINHNNHDGGGQSPVNKISAGPTESATDASTSGNTRKEDETRQLARILADTLENSLVELRRYEEARISQFQQELSASRQGEEDRLARLMETIATLNPQKLKTDPATNFWTVYKKVADEYDDDLLNKHVGDLDASLLFAGLFSAVATTFIVQIIPSAQPNPFDITNALLLRILQHNDSFGGSDPLAPIMNVSPGVVQAQSILFASLAVTLFVAFVAVLGKQWILYYTRGSTWGNIVDRGKERQRKLAGLQKWGLHLILESLPVLLQLALLLFGIGLGVYLWDLDISAAVVVLVVTCFGATFYGFITISATIWRDCPFQTPLSILIPKAPLLARKITTLARSWMRRRTKALLSRFQKWLTDHLRRRGFARQPHQRARRLQTQDQTGGDVYMALSHPVFWRDDPLFTSTEQKDVAASAGFWLLENSTDFSAASAVAAVFSKFQWPSHQLSPTALIRFRDTYVECFRAPKLNRSTRLRALQSAAAYYVLYHTQLIWSIWKGLDVEVSSLVSDHPPDLFLHKHSEEWNGDDVFEYLLHIEDRSEPVTSARFLSYIAPYWFCGDSDSAVRFRPSRLQTLYELVAVLESSQALDPATLTDCVLCVGAAMDFPLHPEDLIRVDKSDYLQPTFKLVVERIHGVALSTEGRCRHFTRTSLEILLHLAKKTPFSLVDVAWINKLLELAAVGKMNDVVFVMFLRLCALRMEIDDAEDEEPQGHFDAQGGEMDRHPPGGAVASVEPTPEYTLLTTISRNVKICSGRKEGWQDGAVYGGLIAIRDIRQLRSLIPDVGFIKTLAEAMEKDKPFGVRRAAYDVVQVAQVGWLKSSDLEFREVLINHDLPRKLHGVMLETRRSDHQVSFLKMMEILSHDRFSHSYLREAMDIWLDFRHEGSHLVTQILRRVGEISPLEYDSNFPFDSLLVKMVEDEWARVPARRAMDLSVDLLMPLAEVTAQLKEILFTENDRRAVLAVVEQVIPSLARRRDAGYEGPGEDISDIIDRLRVCLGKTTTSTSG</sequence>
<feature type="transmembrane region" description="Helical" evidence="2">
    <location>
        <begin position="341"/>
        <end position="370"/>
    </location>
</feature>
<gene>
    <name evidence="4" type="ORF">BJ322DRAFT_1072269</name>
</gene>
<feature type="transmembrane region" description="Helical" evidence="2">
    <location>
        <begin position="287"/>
        <end position="307"/>
    </location>
</feature>
<keyword evidence="2" id="KW-0472">Membrane</keyword>
<protein>
    <recommendedName>
        <fullName evidence="3">DUF6535 domain-containing protein</fullName>
    </recommendedName>
</protein>
<accession>A0A9P6HA12</accession>
<keyword evidence="2" id="KW-1133">Transmembrane helix</keyword>
<feature type="region of interest" description="Disordered" evidence="1">
    <location>
        <begin position="795"/>
        <end position="821"/>
    </location>
</feature>
<evidence type="ECO:0000313" key="5">
    <source>
        <dbReference type="Proteomes" id="UP000736335"/>
    </source>
</evidence>
<dbReference type="EMBL" id="WIUZ02000011">
    <property type="protein sequence ID" value="KAF9782734.1"/>
    <property type="molecule type" value="Genomic_DNA"/>
</dbReference>
<feature type="region of interest" description="Disordered" evidence="1">
    <location>
        <begin position="65"/>
        <end position="131"/>
    </location>
</feature>
<feature type="transmembrane region" description="Helical" evidence="2">
    <location>
        <begin position="223"/>
        <end position="243"/>
    </location>
</feature>
<organism evidence="4 5">
    <name type="scientific">Thelephora terrestris</name>
    <dbReference type="NCBI Taxonomy" id="56493"/>
    <lineage>
        <taxon>Eukaryota</taxon>
        <taxon>Fungi</taxon>
        <taxon>Dikarya</taxon>
        <taxon>Basidiomycota</taxon>
        <taxon>Agaricomycotina</taxon>
        <taxon>Agaricomycetes</taxon>
        <taxon>Thelephorales</taxon>
        <taxon>Thelephoraceae</taxon>
        <taxon>Thelephora</taxon>
    </lineage>
</organism>
<proteinExistence type="predicted"/>
<reference evidence="4" key="1">
    <citation type="journal article" date="2020" name="Nat. Commun.">
        <title>Large-scale genome sequencing of mycorrhizal fungi provides insights into the early evolution of symbiotic traits.</title>
        <authorList>
            <person name="Miyauchi S."/>
            <person name="Kiss E."/>
            <person name="Kuo A."/>
            <person name="Drula E."/>
            <person name="Kohler A."/>
            <person name="Sanchez-Garcia M."/>
            <person name="Morin E."/>
            <person name="Andreopoulos B."/>
            <person name="Barry K.W."/>
            <person name="Bonito G."/>
            <person name="Buee M."/>
            <person name="Carver A."/>
            <person name="Chen C."/>
            <person name="Cichocki N."/>
            <person name="Clum A."/>
            <person name="Culley D."/>
            <person name="Crous P.W."/>
            <person name="Fauchery L."/>
            <person name="Girlanda M."/>
            <person name="Hayes R.D."/>
            <person name="Keri Z."/>
            <person name="LaButti K."/>
            <person name="Lipzen A."/>
            <person name="Lombard V."/>
            <person name="Magnuson J."/>
            <person name="Maillard F."/>
            <person name="Murat C."/>
            <person name="Nolan M."/>
            <person name="Ohm R.A."/>
            <person name="Pangilinan J."/>
            <person name="Pereira M.F."/>
            <person name="Perotto S."/>
            <person name="Peter M."/>
            <person name="Pfister S."/>
            <person name="Riley R."/>
            <person name="Sitrit Y."/>
            <person name="Stielow J.B."/>
            <person name="Szollosi G."/>
            <person name="Zifcakova L."/>
            <person name="Stursova M."/>
            <person name="Spatafora J.W."/>
            <person name="Tedersoo L."/>
            <person name="Vaario L.M."/>
            <person name="Yamada A."/>
            <person name="Yan M."/>
            <person name="Wang P."/>
            <person name="Xu J."/>
            <person name="Bruns T."/>
            <person name="Baldrian P."/>
            <person name="Vilgalys R."/>
            <person name="Dunand C."/>
            <person name="Henrissat B."/>
            <person name="Grigoriev I.V."/>
            <person name="Hibbett D."/>
            <person name="Nagy L.G."/>
            <person name="Martin F.M."/>
        </authorList>
    </citation>
    <scope>NUCLEOTIDE SEQUENCE</scope>
    <source>
        <strain evidence="4">UH-Tt-Lm1</strain>
    </source>
</reference>
<feature type="transmembrane region" description="Helical" evidence="2">
    <location>
        <begin position="376"/>
        <end position="401"/>
    </location>
</feature>
<keyword evidence="5" id="KW-1185">Reference proteome</keyword>
<dbReference type="AlphaFoldDB" id="A0A9P6HA12"/>
<keyword evidence="2" id="KW-0812">Transmembrane</keyword>
<comment type="caution">
    <text evidence="4">The sequence shown here is derived from an EMBL/GenBank/DDBJ whole genome shotgun (WGS) entry which is preliminary data.</text>
</comment>
<dbReference type="OrthoDB" id="3219854at2759"/>
<evidence type="ECO:0000256" key="1">
    <source>
        <dbReference type="SAM" id="MobiDB-lite"/>
    </source>
</evidence>
<dbReference type="Proteomes" id="UP000736335">
    <property type="component" value="Unassembled WGS sequence"/>
</dbReference>
<feature type="domain" description="DUF6535" evidence="3">
    <location>
        <begin position="199"/>
        <end position="370"/>
    </location>
</feature>
<evidence type="ECO:0000313" key="4">
    <source>
        <dbReference type="EMBL" id="KAF9782734.1"/>
    </source>
</evidence>